<comment type="pathway">
    <text evidence="2 14">Glycan biosynthesis; trehalose biosynthesis.</text>
</comment>
<dbReference type="Gene3D" id="2.60.40.10">
    <property type="entry name" value="Immunoglobulins"/>
    <property type="match status" value="1"/>
</dbReference>
<comment type="caution">
    <text evidence="20">The sequence shown here is derived from an EMBL/GenBank/DDBJ whole genome shotgun (WGS) entry which is preliminary data.</text>
</comment>
<dbReference type="InterPro" id="IPR012768">
    <property type="entry name" value="Trehalose_TreZ"/>
</dbReference>
<dbReference type="SUPFAM" id="SSF81296">
    <property type="entry name" value="E set domains"/>
    <property type="match status" value="1"/>
</dbReference>
<evidence type="ECO:0000256" key="7">
    <source>
        <dbReference type="ARBA" id="ARBA00022801"/>
    </source>
</evidence>
<dbReference type="GO" id="GO:0005992">
    <property type="term" value="P:trehalose biosynthetic process"/>
    <property type="evidence" value="ECO:0007669"/>
    <property type="project" value="UniProtKB-UniRule"/>
</dbReference>
<sequence length="584" mass="63280">MQFGVWAPRAQTVELVLGTGGDATTIPMGRSGSPREGWWTAEAEGAAGTRYAFRLDGGDPRPDPRSGWQPDGVHGPSAVVDPSAFGWTDAGWTGRDVHGAVFYELHVGTFTEEGTFAAAAEHLDHLVDLGVEVVEVLPVSAWDGPWNWGYDGVAPYAVHHEYGGPQGFAAFVDACHAKGLAVALDCVYNHLGPSGNYLGEFGPYFTDKHDTPWGAAVNLDDDGSVEVRRWIVDNALRWFRDFHVDALRLDAVHALVDDSPRHVLQQLADETADLAGELGRPLGLVAESDLNDAVMVTPTAQGGRGMTAQWDDDVHHALHAWLTGERQGYYADFGDPEVVKTVFEEAFFHAGRFSTFRGEVWGAPVDRAQVPGTAFLGYLQTHDQVGNRALGDRIGHLLSPARQAAGAALYLLGPFTPMVFMGEEWNASTKWQFFTSFPDPELGKAVSEGRRGEFGQHGWDAEDVPDPQDPATRENSVLRWDEVAEPEHARVLDWYRSLTALRRELPAFTDLREVRVDVAGNALVLHRGDVRVVVTLGAGADVEVEGTPVEVLASFTDGPAPELLGEGVRTAAEAVVVVRVATAA</sequence>
<dbReference type="InterPro" id="IPR006047">
    <property type="entry name" value="GH13_cat_dom"/>
</dbReference>
<evidence type="ECO:0000256" key="10">
    <source>
        <dbReference type="ARBA" id="ARBA00032057"/>
    </source>
</evidence>
<evidence type="ECO:0000256" key="13">
    <source>
        <dbReference type="NCBIfam" id="TIGR02402"/>
    </source>
</evidence>
<feature type="binding site" evidence="16">
    <location>
        <begin position="248"/>
        <end position="253"/>
    </location>
    <ligand>
        <name>substrate</name>
    </ligand>
</feature>
<dbReference type="PANTHER" id="PTHR43651">
    <property type="entry name" value="1,4-ALPHA-GLUCAN-BRANCHING ENZYME"/>
    <property type="match status" value="1"/>
</dbReference>
<dbReference type="Pfam" id="PF00128">
    <property type="entry name" value="Alpha-amylase"/>
    <property type="match status" value="1"/>
</dbReference>
<evidence type="ECO:0000256" key="17">
    <source>
        <dbReference type="PIRSR" id="PIRSR006337-3"/>
    </source>
</evidence>
<dbReference type="Pfam" id="PF02922">
    <property type="entry name" value="CBM_48"/>
    <property type="match status" value="1"/>
</dbReference>
<dbReference type="UniPathway" id="UPA00299"/>
<keyword evidence="9 14" id="KW-0326">Glycosidase</keyword>
<evidence type="ECO:0000256" key="1">
    <source>
        <dbReference type="ARBA" id="ARBA00004496"/>
    </source>
</evidence>
<evidence type="ECO:0000313" key="20">
    <source>
        <dbReference type="EMBL" id="NYD20876.1"/>
    </source>
</evidence>
<keyword evidence="7 14" id="KW-0378">Hydrolase</keyword>
<feature type="site" description="Transition state stabilizer" evidence="17">
    <location>
        <position position="383"/>
    </location>
</feature>
<feature type="binding site" evidence="16">
    <location>
        <begin position="382"/>
        <end position="387"/>
    </location>
    <ligand>
        <name>substrate</name>
    </ligand>
</feature>
<dbReference type="CDD" id="cd02853">
    <property type="entry name" value="E_set_MTHase_like_N"/>
    <property type="match status" value="1"/>
</dbReference>
<evidence type="ECO:0000256" key="3">
    <source>
        <dbReference type="ARBA" id="ARBA00008061"/>
    </source>
</evidence>
<dbReference type="GO" id="GO:0033942">
    <property type="term" value="F:4-alpha-D-(1-&gt;4)-alpha-D-glucanotrehalose trehalohydrolase activity"/>
    <property type="evidence" value="ECO:0007669"/>
    <property type="project" value="UniProtKB-EC"/>
</dbReference>
<dbReference type="PANTHER" id="PTHR43651:SF11">
    <property type="entry name" value="MALTO-OLIGOSYLTREHALOSE TREHALOHYDROLASE"/>
    <property type="match status" value="1"/>
</dbReference>
<dbReference type="PIRSF" id="PIRSF006337">
    <property type="entry name" value="Trehalose_TreZ"/>
    <property type="match status" value="1"/>
</dbReference>
<proteinExistence type="inferred from homology"/>
<evidence type="ECO:0000256" key="9">
    <source>
        <dbReference type="ARBA" id="ARBA00023295"/>
    </source>
</evidence>
<comment type="similarity">
    <text evidence="3 14">Belongs to the glycosyl hydrolase 13 family.</text>
</comment>
<evidence type="ECO:0000256" key="8">
    <source>
        <dbReference type="ARBA" id="ARBA00023277"/>
    </source>
</evidence>
<keyword evidence="6" id="KW-0963">Cytoplasm</keyword>
<feature type="domain" description="Glycosyl hydrolase family 13 catalytic" evidence="19">
    <location>
        <begin position="104"/>
        <end position="502"/>
    </location>
</feature>
<feature type="binding site" evidence="16">
    <location>
        <begin position="312"/>
        <end position="316"/>
    </location>
    <ligand>
        <name>substrate</name>
    </ligand>
</feature>
<evidence type="ECO:0000256" key="6">
    <source>
        <dbReference type="ARBA" id="ARBA00022490"/>
    </source>
</evidence>
<dbReference type="InterPro" id="IPR017853">
    <property type="entry name" value="GH"/>
</dbReference>
<keyword evidence="21" id="KW-1185">Reference proteome</keyword>
<evidence type="ECO:0000256" key="11">
    <source>
        <dbReference type="ARBA" id="ARBA00033284"/>
    </source>
</evidence>
<evidence type="ECO:0000256" key="4">
    <source>
        <dbReference type="ARBA" id="ARBA00012268"/>
    </source>
</evidence>
<comment type="catalytic activity">
    <reaction evidence="12 14">
        <text>hydrolysis of (1-&gt;4)-alpha-D-glucosidic linkage in 4-alpha-D-[(1-&gt;4)-alpha-D-glucanosyl]n trehalose to yield trehalose and (1-&gt;4)-alpha-D-glucan.</text>
        <dbReference type="EC" id="3.2.1.141"/>
    </reaction>
</comment>
<feature type="active site" description="Proton donor" evidence="15">
    <location>
        <position position="287"/>
    </location>
</feature>
<dbReference type="InterPro" id="IPR004193">
    <property type="entry name" value="Glyco_hydro_13_N"/>
</dbReference>
<evidence type="ECO:0000256" key="18">
    <source>
        <dbReference type="SAM" id="MobiDB-lite"/>
    </source>
</evidence>
<evidence type="ECO:0000256" key="12">
    <source>
        <dbReference type="ARBA" id="ARBA00034013"/>
    </source>
</evidence>
<evidence type="ECO:0000256" key="5">
    <source>
        <dbReference type="ARBA" id="ARBA00015938"/>
    </source>
</evidence>
<dbReference type="SMART" id="SM00642">
    <property type="entry name" value="Aamy"/>
    <property type="match status" value="1"/>
</dbReference>
<organism evidence="20 21">
    <name type="scientific">Kineococcus aurantiacus</name>
    <dbReference type="NCBI Taxonomy" id="37633"/>
    <lineage>
        <taxon>Bacteria</taxon>
        <taxon>Bacillati</taxon>
        <taxon>Actinomycetota</taxon>
        <taxon>Actinomycetes</taxon>
        <taxon>Kineosporiales</taxon>
        <taxon>Kineosporiaceae</taxon>
        <taxon>Kineococcus</taxon>
    </lineage>
</organism>
<dbReference type="InterPro" id="IPR014756">
    <property type="entry name" value="Ig_E-set"/>
</dbReference>
<protein>
    <recommendedName>
        <fullName evidence="5 13">Malto-oligosyltrehalose trehalohydrolase</fullName>
        <shortName evidence="14">MTHase</shortName>
        <ecNumber evidence="4 13">3.2.1.141</ecNumber>
    </recommendedName>
    <alternativeName>
        <fullName evidence="11 14">4-alpha-D-((1-&gt;4)-alpha-D-glucano)trehalose trehalohydrolase</fullName>
    </alternativeName>
    <alternativeName>
        <fullName evidence="10 14">Maltooligosyl trehalose trehalohydrolase</fullName>
    </alternativeName>
</protein>
<dbReference type="Gene3D" id="3.20.20.80">
    <property type="entry name" value="Glycosidases"/>
    <property type="match status" value="1"/>
</dbReference>
<dbReference type="SUPFAM" id="SSF51445">
    <property type="entry name" value="(Trans)glycosidases"/>
    <property type="match status" value="1"/>
</dbReference>
<name>A0A7Y9DH08_9ACTN</name>
<dbReference type="EMBL" id="JACCBB010000001">
    <property type="protein sequence ID" value="NYD20876.1"/>
    <property type="molecule type" value="Genomic_DNA"/>
</dbReference>
<feature type="region of interest" description="Disordered" evidence="18">
    <location>
        <begin position="55"/>
        <end position="74"/>
    </location>
</feature>
<evidence type="ECO:0000256" key="14">
    <source>
        <dbReference type="PIRNR" id="PIRNR006337"/>
    </source>
</evidence>
<accession>A0A7Y9DH08</accession>
<dbReference type="EC" id="3.2.1.141" evidence="4 13"/>
<evidence type="ECO:0000313" key="21">
    <source>
        <dbReference type="Proteomes" id="UP000521922"/>
    </source>
</evidence>
<dbReference type="GO" id="GO:0005737">
    <property type="term" value="C:cytoplasm"/>
    <property type="evidence" value="ECO:0007669"/>
    <property type="project" value="UniProtKB-SubCell"/>
</dbReference>
<dbReference type="InterPro" id="IPR044901">
    <property type="entry name" value="Trehalose_TreZ_E-set_sf"/>
</dbReference>
<dbReference type="AlphaFoldDB" id="A0A7Y9DH08"/>
<comment type="subcellular location">
    <subcellularLocation>
        <location evidence="1 15">Cytoplasm</location>
    </subcellularLocation>
</comment>
<dbReference type="RefSeq" id="WP_179748798.1">
    <property type="nucleotide sequence ID" value="NZ_BAAAGN010000002.1"/>
</dbReference>
<keyword evidence="8" id="KW-0119">Carbohydrate metabolism</keyword>
<dbReference type="InterPro" id="IPR013783">
    <property type="entry name" value="Ig-like_fold"/>
</dbReference>
<feature type="active site" description="Nucleophile" evidence="15">
    <location>
        <position position="250"/>
    </location>
</feature>
<dbReference type="Gene3D" id="1.10.10.760">
    <property type="entry name" value="E-set domains of sugar-utilizing enzymes"/>
    <property type="match status" value="1"/>
</dbReference>
<dbReference type="NCBIfam" id="TIGR02402">
    <property type="entry name" value="trehalose_TreZ"/>
    <property type="match status" value="1"/>
</dbReference>
<evidence type="ECO:0000256" key="2">
    <source>
        <dbReference type="ARBA" id="ARBA00005199"/>
    </source>
</evidence>
<gene>
    <name evidence="20" type="ORF">BJ968_000416</name>
</gene>
<evidence type="ECO:0000256" key="16">
    <source>
        <dbReference type="PIRSR" id="PIRSR006337-2"/>
    </source>
</evidence>
<dbReference type="Proteomes" id="UP000521922">
    <property type="component" value="Unassembled WGS sequence"/>
</dbReference>
<dbReference type="CDD" id="cd11325">
    <property type="entry name" value="AmyAc_GTHase"/>
    <property type="match status" value="1"/>
</dbReference>
<reference evidence="20 21" key="1">
    <citation type="submission" date="2020-07" db="EMBL/GenBank/DDBJ databases">
        <title>Sequencing the genomes of 1000 actinobacteria strains.</title>
        <authorList>
            <person name="Klenk H.-P."/>
        </authorList>
    </citation>
    <scope>NUCLEOTIDE SEQUENCE [LARGE SCALE GENOMIC DNA]</scope>
    <source>
        <strain evidence="20 21">DSM 7487</strain>
    </source>
</reference>
<evidence type="ECO:0000256" key="15">
    <source>
        <dbReference type="PIRSR" id="PIRSR006337-1"/>
    </source>
</evidence>
<evidence type="ECO:0000259" key="19">
    <source>
        <dbReference type="SMART" id="SM00642"/>
    </source>
</evidence>